<dbReference type="PANTHER" id="PTHR43716">
    <property type="entry name" value="D-2-HYDROXYGLUTARATE DEHYDROGENASE, MITOCHONDRIAL"/>
    <property type="match status" value="1"/>
</dbReference>
<keyword evidence="8 9" id="KW-0472">Membrane</keyword>
<comment type="similarity">
    <text evidence="9">Belongs to the quinone-dependent D-lactate dehydrogenase family.</text>
</comment>
<dbReference type="GO" id="GO:0048038">
    <property type="term" value="F:quinone binding"/>
    <property type="evidence" value="ECO:0007669"/>
    <property type="project" value="UniProtKB-KW"/>
</dbReference>
<dbReference type="PANTHER" id="PTHR43716:SF1">
    <property type="entry name" value="D-2-HYDROXYGLUTARATE DEHYDROGENASE, MITOCHONDRIAL"/>
    <property type="match status" value="1"/>
</dbReference>
<dbReference type="InterPro" id="IPR016173">
    <property type="entry name" value="D-lactate_DH_C-sub2"/>
</dbReference>
<evidence type="ECO:0000256" key="4">
    <source>
        <dbReference type="ARBA" id="ARBA00022630"/>
    </source>
</evidence>
<feature type="binding site" evidence="11">
    <location>
        <position position="256"/>
    </location>
    <ligand>
        <name>FAD</name>
        <dbReference type="ChEBI" id="CHEBI:57692"/>
    </ligand>
</feature>
<protein>
    <recommendedName>
        <fullName evidence="9">Quinone-dependent D-lactate dehydrogenase</fullName>
        <ecNumber evidence="9">1.1.5.12</ecNumber>
    </recommendedName>
    <alternativeName>
        <fullName evidence="9">D-lactate dehydrogenase</fullName>
        <shortName evidence="9">D-LDH</shortName>
    </alternativeName>
</protein>
<feature type="binding site" evidence="9 11">
    <location>
        <position position="137"/>
    </location>
    <ligand>
        <name>FAD</name>
        <dbReference type="ChEBI" id="CHEBI:57692"/>
    </ligand>
</feature>
<dbReference type="SUPFAM" id="SSF56176">
    <property type="entry name" value="FAD-binding/transporter-associated domain-like"/>
    <property type="match status" value="1"/>
</dbReference>
<dbReference type="InterPro" id="IPR051264">
    <property type="entry name" value="FAD-oxidored/transferase_4"/>
</dbReference>
<name>A0A023D3B4_ACIMT</name>
<dbReference type="InterPro" id="IPR016166">
    <property type="entry name" value="FAD-bd_PCMH"/>
</dbReference>
<keyword evidence="5 9" id="KW-0874">Quinone</keyword>
<dbReference type="GO" id="GO:0102029">
    <property type="term" value="F:D-lactate dehydrogenase (quinone) activity"/>
    <property type="evidence" value="ECO:0007669"/>
    <property type="project" value="UniProtKB-EC"/>
</dbReference>
<keyword evidence="4 9" id="KW-0285">Flavoprotein</keyword>
<evidence type="ECO:0000256" key="6">
    <source>
        <dbReference type="ARBA" id="ARBA00022827"/>
    </source>
</evidence>
<evidence type="ECO:0000259" key="12">
    <source>
        <dbReference type="PROSITE" id="PS51387"/>
    </source>
</evidence>
<dbReference type="GO" id="GO:0006089">
    <property type="term" value="P:lactate metabolic process"/>
    <property type="evidence" value="ECO:0007669"/>
    <property type="project" value="UniProtKB-UniRule"/>
</dbReference>
<evidence type="ECO:0000313" key="14">
    <source>
        <dbReference type="Proteomes" id="UP000019760"/>
    </source>
</evidence>
<dbReference type="Gene3D" id="3.30.465.10">
    <property type="match status" value="1"/>
</dbReference>
<dbReference type="GO" id="GO:0071949">
    <property type="term" value="F:FAD binding"/>
    <property type="evidence" value="ECO:0007669"/>
    <property type="project" value="InterPro"/>
</dbReference>
<comment type="catalytic activity">
    <reaction evidence="9 10">
        <text>(R)-lactate + a quinone = a quinol + pyruvate</text>
        <dbReference type="Rhea" id="RHEA:51468"/>
        <dbReference type="ChEBI" id="CHEBI:15361"/>
        <dbReference type="ChEBI" id="CHEBI:16004"/>
        <dbReference type="ChEBI" id="CHEBI:24646"/>
        <dbReference type="ChEBI" id="CHEBI:132124"/>
        <dbReference type="EC" id="1.1.5.12"/>
    </reaction>
</comment>
<dbReference type="Gene3D" id="3.30.1370.20">
    <property type="entry name" value="D-lactate dehydrogenase, cap domain, subdomain 2"/>
    <property type="match status" value="1"/>
</dbReference>
<dbReference type="Pfam" id="PF09330">
    <property type="entry name" value="Lact-deh-memb"/>
    <property type="match status" value="1"/>
</dbReference>
<organism evidence="13 14">
    <name type="scientific">Acidomonas methanolica NBRC 104435</name>
    <dbReference type="NCBI Taxonomy" id="1231351"/>
    <lineage>
        <taxon>Bacteria</taxon>
        <taxon>Pseudomonadati</taxon>
        <taxon>Pseudomonadota</taxon>
        <taxon>Alphaproteobacteria</taxon>
        <taxon>Acetobacterales</taxon>
        <taxon>Acetobacteraceae</taxon>
        <taxon>Acidomonas</taxon>
    </lineage>
</organism>
<feature type="binding site" evidence="9 11">
    <location>
        <position position="144"/>
    </location>
    <ligand>
        <name>FAD</name>
        <dbReference type="ChEBI" id="CHEBI:57692"/>
    </ligand>
</feature>
<reference evidence="13 14" key="2">
    <citation type="journal article" date="2014" name="FEMS Microbiol. Lett.">
        <title>Draft genomic DNA sequence of the facultatively methylotrophic bacterium Acidomonas methanolica type strain MB58.</title>
        <authorList>
            <person name="Higashiura N."/>
            <person name="Hadano H."/>
            <person name="Hirakawa H."/>
            <person name="Matsutani M."/>
            <person name="Takabe S."/>
            <person name="Matsushita K."/>
            <person name="Azuma Y."/>
        </authorList>
    </citation>
    <scope>NUCLEOTIDE SEQUENCE [LARGE SCALE GENOMIC DNA]</scope>
    <source>
        <strain evidence="13 14">MB58</strain>
    </source>
</reference>
<feature type="binding site" evidence="9 11">
    <location>
        <begin position="70"/>
        <end position="74"/>
    </location>
    <ligand>
        <name>FAD</name>
        <dbReference type="ChEBI" id="CHEBI:57692"/>
    </ligand>
</feature>
<evidence type="ECO:0000256" key="10">
    <source>
        <dbReference type="PIRNR" id="PIRNR000101"/>
    </source>
</evidence>
<accession>A0A023D3B4</accession>
<evidence type="ECO:0000313" key="13">
    <source>
        <dbReference type="EMBL" id="GAJ28574.1"/>
    </source>
</evidence>
<keyword evidence="14" id="KW-1185">Reference proteome</keyword>
<keyword evidence="6 9" id="KW-0274">FAD</keyword>
<keyword evidence="7 9" id="KW-0560">Oxidoreductase</keyword>
<dbReference type="GO" id="GO:0055085">
    <property type="term" value="P:transmembrane transport"/>
    <property type="evidence" value="ECO:0007669"/>
    <property type="project" value="InterPro"/>
</dbReference>
<dbReference type="InterPro" id="IPR012256">
    <property type="entry name" value="D_lactate_DH"/>
</dbReference>
<dbReference type="HAMAP" id="MF_02092">
    <property type="entry name" value="DLDH_Dld"/>
    <property type="match status" value="1"/>
</dbReference>
<dbReference type="InterPro" id="IPR006094">
    <property type="entry name" value="Oxid_FAD_bind_N"/>
</dbReference>
<evidence type="ECO:0000256" key="2">
    <source>
        <dbReference type="ARBA" id="ARBA00022475"/>
    </source>
</evidence>
<dbReference type="Proteomes" id="UP000019760">
    <property type="component" value="Unassembled WGS sequence"/>
</dbReference>
<dbReference type="FunFam" id="3.30.43.10:FF:000005">
    <property type="entry name" value="Quinone-dependent D-lactate dehydrogenase"/>
    <property type="match status" value="1"/>
</dbReference>
<feature type="binding site" evidence="9 11">
    <location>
        <begin position="78"/>
        <end position="79"/>
    </location>
    <ligand>
        <name>FAD</name>
        <dbReference type="ChEBI" id="CHEBI:57692"/>
    </ligand>
</feature>
<dbReference type="InterPro" id="IPR036318">
    <property type="entry name" value="FAD-bd_PCMH-like_sf"/>
</dbReference>
<dbReference type="InterPro" id="IPR016167">
    <property type="entry name" value="FAD-bd_PCMH_sub1"/>
</dbReference>
<dbReference type="Gene3D" id="3.30.43.10">
    <property type="entry name" value="Uridine Diphospho-n-acetylenolpyruvylglucosamine Reductase, domain 2"/>
    <property type="match status" value="1"/>
</dbReference>
<dbReference type="Gene3D" id="3.30.70.610">
    <property type="entry name" value="D-lactate dehydrogenase, cap domain, subdomain 1"/>
    <property type="match status" value="2"/>
</dbReference>
<evidence type="ECO:0000256" key="7">
    <source>
        <dbReference type="ARBA" id="ARBA00023002"/>
    </source>
</evidence>
<feature type="binding site" evidence="9 11">
    <location>
        <position position="261"/>
    </location>
    <ligand>
        <name>FAD</name>
        <dbReference type="ChEBI" id="CHEBI:57692"/>
    </ligand>
</feature>
<dbReference type="InterPro" id="IPR015409">
    <property type="entry name" value="Lactate_DH_C"/>
</dbReference>
<evidence type="ECO:0000256" key="11">
    <source>
        <dbReference type="PIRSR" id="PIRSR000101-1"/>
    </source>
</evidence>
<proteinExistence type="inferred from homology"/>
<dbReference type="AlphaFoldDB" id="A0A023D3B4"/>
<dbReference type="OrthoDB" id="9772552at2"/>
<comment type="function">
    <text evidence="9 10">Catalyzes the oxidation of D-lactate to pyruvate.</text>
</comment>
<dbReference type="InterPro" id="IPR016172">
    <property type="entry name" value="D-lactate_DH_C-sub1"/>
</dbReference>
<sequence length="571" mass="62497">MSGTAFLNSLRALVGRRHVLTSDSATYRYRKGFRCGEGPVLAVVRPGSLVELWRVAQACVSAGKIVLMQAANTGLTGGSVPDGNGYDREIVLINTLRLAKIHVIGGGRQVVCLPGATLHALEHLLAPLGREPHSVIGSSCLGASVLGGVSNNSGGALVQRGPAYTEMAVFGQVGADGVLRLVNHLGIPLGPDSGEMEPEAMLAALERGAFDESRIDWTAGKGHDARYATRVRDVEADSPARFNANPQNWHDAAGCAGRLVVFAARLDTFPAQKDTATFYIGTNTPDVLETLRRDVLTGFPELPIAGEYVHREAFEITERYGRDMVALIRLIGTKRLPRWFAMKARFDGFAAQSRFLPPALADHVLQAFSKCLPSQILPRLAAYRDRFEHHLMLKVSGTMAEAMRAHLAVFFTGHEGDWFACTPKEGARAFLHRFAVAGAAIRYQTMHRRTCAALVPLDVALRRNDRDWFERLPPALAEKLAARVYYGHFFCHVMHQEYVVRNGFDPETVKHDLLALLDARGAKYPAEHNVGHLYAAPPEMAAHYRALDPCNCLNPGIGKTSRKRNWAAESV</sequence>
<comment type="caution">
    <text evidence="13">The sequence shown here is derived from an EMBL/GenBank/DDBJ whole genome shotgun (WGS) entry which is preliminary data.</text>
</comment>
<evidence type="ECO:0000256" key="9">
    <source>
        <dbReference type="HAMAP-Rule" id="MF_02092"/>
    </source>
</evidence>
<gene>
    <name evidence="9" type="primary">dld</name>
    <name evidence="13" type="ORF">Amme_031_036</name>
</gene>
<evidence type="ECO:0000256" key="1">
    <source>
        <dbReference type="ARBA" id="ARBA00001974"/>
    </source>
</evidence>
<evidence type="ECO:0000256" key="3">
    <source>
        <dbReference type="ARBA" id="ARBA00022519"/>
    </source>
</evidence>
<dbReference type="PIRSF" id="PIRSF000101">
    <property type="entry name" value="D-lactate_dh"/>
    <property type="match status" value="1"/>
</dbReference>
<feature type="binding site" evidence="9 11">
    <location>
        <position position="154"/>
    </location>
    <ligand>
        <name>FAD</name>
        <dbReference type="ChEBI" id="CHEBI:57692"/>
    </ligand>
</feature>
<evidence type="ECO:0000256" key="8">
    <source>
        <dbReference type="ARBA" id="ARBA00023136"/>
    </source>
</evidence>
<dbReference type="GO" id="GO:0004458">
    <property type="term" value="F:D-lactate dehydrogenase (cytochrome) activity"/>
    <property type="evidence" value="ECO:0007669"/>
    <property type="project" value="UniProtKB-UniRule"/>
</dbReference>
<dbReference type="GO" id="GO:0022904">
    <property type="term" value="P:respiratory electron transport chain"/>
    <property type="evidence" value="ECO:0007669"/>
    <property type="project" value="InterPro"/>
</dbReference>
<dbReference type="SUPFAM" id="SSF55103">
    <property type="entry name" value="FAD-linked oxidases, C-terminal domain"/>
    <property type="match status" value="1"/>
</dbReference>
<dbReference type="RefSeq" id="WP_042057337.1">
    <property type="nucleotide sequence ID" value="NZ_BAND01000031.1"/>
</dbReference>
<reference evidence="14" key="1">
    <citation type="journal article" date="2014" name="FEMS Microbiol. Lett.">
        <title>Draft Genomic DNA Sequence of the Facultatively Methylotrophic Bacterium Acidomonas methanolica type strain MB58.</title>
        <authorList>
            <person name="Higashiura N."/>
            <person name="Hadano H."/>
            <person name="Hirakawa H."/>
            <person name="Matsutani M."/>
            <person name="Takabe S."/>
            <person name="Matsushita K."/>
            <person name="Azuma Y."/>
        </authorList>
    </citation>
    <scope>NUCLEOTIDE SEQUENCE [LARGE SCALE GENOMIC DNA]</scope>
    <source>
        <strain evidence="14">MB58</strain>
    </source>
</reference>
<dbReference type="NCBIfam" id="NF008387">
    <property type="entry name" value="PRK11183.1"/>
    <property type="match status" value="1"/>
</dbReference>
<keyword evidence="3 9" id="KW-0997">Cell inner membrane</keyword>
<dbReference type="InterPro" id="IPR016169">
    <property type="entry name" value="FAD-bd_PCMH_sub2"/>
</dbReference>
<comment type="subcellular location">
    <subcellularLocation>
        <location evidence="9">Cell inner membrane</location>
        <topology evidence="9">Peripheral membrane protein</topology>
        <orientation evidence="9">Cytoplasmic side</orientation>
    </subcellularLocation>
</comment>
<dbReference type="EC" id="1.1.5.12" evidence="9"/>
<dbReference type="Pfam" id="PF01565">
    <property type="entry name" value="FAD_binding_4"/>
    <property type="match status" value="1"/>
</dbReference>
<dbReference type="PROSITE" id="PS51387">
    <property type="entry name" value="FAD_PCMH"/>
    <property type="match status" value="1"/>
</dbReference>
<evidence type="ECO:0000256" key="5">
    <source>
        <dbReference type="ARBA" id="ARBA00022719"/>
    </source>
</evidence>
<dbReference type="InterPro" id="IPR016164">
    <property type="entry name" value="FAD-linked_Oxase-like_C"/>
</dbReference>
<feature type="domain" description="FAD-binding PCMH-type" evidence="12">
    <location>
        <begin position="36"/>
        <end position="212"/>
    </location>
</feature>
<comment type="cofactor">
    <cofactor evidence="1 9 10 11">
        <name>FAD</name>
        <dbReference type="ChEBI" id="CHEBI:57692"/>
    </cofactor>
</comment>
<keyword evidence="2 9" id="KW-1003">Cell membrane</keyword>
<dbReference type="GO" id="GO:0031234">
    <property type="term" value="C:extrinsic component of cytoplasmic side of plasma membrane"/>
    <property type="evidence" value="ECO:0007669"/>
    <property type="project" value="UniProtKB-UniRule"/>
</dbReference>
<dbReference type="EMBL" id="BAND01000031">
    <property type="protein sequence ID" value="GAJ28574.1"/>
    <property type="molecule type" value="Genomic_DNA"/>
</dbReference>